<dbReference type="InterPro" id="IPR001173">
    <property type="entry name" value="Glyco_trans_2-like"/>
</dbReference>
<protein>
    <submittedName>
        <fullName evidence="3">Glycosyltransferase family 2 protein</fullName>
    </submittedName>
</protein>
<gene>
    <name evidence="3" type="ORF">GCM10023313_17520</name>
</gene>
<sequence length="295" mass="34105">MISVIILTKNEEADLPICLQSLQWTDDVHVLDSLSTDRTVEIAYQYGASVATNAFESFGKQRNFALQNISLKYNWILFLDADEVATPEFAAAVLKTTAEADENIAGYYCCWKMMLEGRWLKRCDNFPKWQLRLLRKGRVTYTDFGHGQKEDQVLGKAEYLREPYLHYGFSKGWSHWIERHNRYSTLEAEARLKHRPPFKNIFSKHGSTRNPALKSWLSRVPGWPLLRFIHAYIFALGFTEGIQGLTYCINISYYEYMIIIKMREIMTNNKVKTQNVDAPAHNDTEAAALVLQASE</sequence>
<dbReference type="CDD" id="cd02511">
    <property type="entry name" value="Beta4Glucosyltransferase"/>
    <property type="match status" value="1"/>
</dbReference>
<keyword evidence="4" id="KW-1185">Reference proteome</keyword>
<dbReference type="EMBL" id="BAABJI010000002">
    <property type="protein sequence ID" value="GAA4914622.1"/>
    <property type="molecule type" value="Genomic_DNA"/>
</dbReference>
<dbReference type="PANTHER" id="PTHR43630">
    <property type="entry name" value="POLY-BETA-1,6-N-ACETYL-D-GLUCOSAMINE SYNTHASE"/>
    <property type="match status" value="1"/>
</dbReference>
<dbReference type="Proteomes" id="UP001501436">
    <property type="component" value="Unassembled WGS sequence"/>
</dbReference>
<dbReference type="InterPro" id="IPR029044">
    <property type="entry name" value="Nucleotide-diphossugar_trans"/>
</dbReference>
<reference evidence="4" key="1">
    <citation type="journal article" date="2019" name="Int. J. Syst. Evol. Microbiol.">
        <title>The Global Catalogue of Microorganisms (GCM) 10K type strain sequencing project: providing services to taxonomists for standard genome sequencing and annotation.</title>
        <authorList>
            <consortium name="The Broad Institute Genomics Platform"/>
            <consortium name="The Broad Institute Genome Sequencing Center for Infectious Disease"/>
            <person name="Wu L."/>
            <person name="Ma J."/>
        </authorList>
    </citation>
    <scope>NUCLEOTIDE SEQUENCE [LARGE SCALE GENOMIC DNA]</scope>
    <source>
        <strain evidence="4">JCM 18283</strain>
    </source>
</reference>
<comment type="caution">
    <text evidence="3">The sequence shown here is derived from an EMBL/GenBank/DDBJ whole genome shotgun (WGS) entry which is preliminary data.</text>
</comment>
<dbReference type="PANTHER" id="PTHR43630:SF2">
    <property type="entry name" value="GLYCOSYLTRANSFERASE"/>
    <property type="match status" value="1"/>
</dbReference>
<evidence type="ECO:0000313" key="3">
    <source>
        <dbReference type="EMBL" id="GAA4914622.1"/>
    </source>
</evidence>
<organism evidence="3 4">
    <name type="scientific">Mucilaginibacter defluvii</name>
    <dbReference type="NCBI Taxonomy" id="1196019"/>
    <lineage>
        <taxon>Bacteria</taxon>
        <taxon>Pseudomonadati</taxon>
        <taxon>Bacteroidota</taxon>
        <taxon>Sphingobacteriia</taxon>
        <taxon>Sphingobacteriales</taxon>
        <taxon>Sphingobacteriaceae</taxon>
        <taxon>Mucilaginibacter</taxon>
    </lineage>
</organism>
<comment type="similarity">
    <text evidence="1">Belongs to the glycosyltransferase 2 family. WaaE/KdtX subfamily.</text>
</comment>
<dbReference type="SUPFAM" id="SSF53448">
    <property type="entry name" value="Nucleotide-diphospho-sugar transferases"/>
    <property type="match status" value="1"/>
</dbReference>
<dbReference type="Gene3D" id="3.90.550.10">
    <property type="entry name" value="Spore Coat Polysaccharide Biosynthesis Protein SpsA, Chain A"/>
    <property type="match status" value="1"/>
</dbReference>
<evidence type="ECO:0000313" key="4">
    <source>
        <dbReference type="Proteomes" id="UP001501436"/>
    </source>
</evidence>
<proteinExistence type="inferred from homology"/>
<dbReference type="Pfam" id="PF00535">
    <property type="entry name" value="Glycos_transf_2"/>
    <property type="match status" value="1"/>
</dbReference>
<evidence type="ECO:0000256" key="1">
    <source>
        <dbReference type="ARBA" id="ARBA00038494"/>
    </source>
</evidence>
<dbReference type="RefSeq" id="WP_345330749.1">
    <property type="nucleotide sequence ID" value="NZ_BAABJI010000002.1"/>
</dbReference>
<feature type="domain" description="Glycosyltransferase 2-like" evidence="2">
    <location>
        <begin position="3"/>
        <end position="102"/>
    </location>
</feature>
<name>A0ABP9FSS7_9SPHI</name>
<evidence type="ECO:0000259" key="2">
    <source>
        <dbReference type="Pfam" id="PF00535"/>
    </source>
</evidence>
<accession>A0ABP9FSS7</accession>